<sequence length="63" mass="7337">MSLASHLAELQKRHSEIEQRIVEAQASPSTDDVEIVAMKRRKLALKDQIQRLRTEKDDTQTRH</sequence>
<organism evidence="2 3">
    <name type="scientific">Mesorhizobium australicum</name>
    <dbReference type="NCBI Taxonomy" id="536018"/>
    <lineage>
        <taxon>Bacteria</taxon>
        <taxon>Pseudomonadati</taxon>
        <taxon>Pseudomonadota</taxon>
        <taxon>Alphaproteobacteria</taxon>
        <taxon>Hyphomicrobiales</taxon>
        <taxon>Phyllobacteriaceae</taxon>
        <taxon>Mesorhizobium</taxon>
    </lineage>
</organism>
<evidence type="ECO:0008006" key="4">
    <source>
        <dbReference type="Google" id="ProtNLM"/>
    </source>
</evidence>
<dbReference type="Proteomes" id="UP000193083">
    <property type="component" value="Unassembled WGS sequence"/>
</dbReference>
<accession>A0A1X7PZG9</accession>
<dbReference type="OrthoDB" id="7362854at2"/>
<dbReference type="InterPro" id="IPR038444">
    <property type="entry name" value="DUF465_sf"/>
</dbReference>
<keyword evidence="3" id="KW-1185">Reference proteome</keyword>
<feature type="coiled-coil region" evidence="1">
    <location>
        <begin position="7"/>
        <end position="62"/>
    </location>
</feature>
<name>A0A1X7PZG9_9HYPH</name>
<evidence type="ECO:0000256" key="1">
    <source>
        <dbReference type="SAM" id="Coils"/>
    </source>
</evidence>
<dbReference type="AlphaFoldDB" id="A0A1X7PZG9"/>
<dbReference type="Gene3D" id="6.10.280.50">
    <property type="match status" value="1"/>
</dbReference>
<proteinExistence type="predicted"/>
<dbReference type="RefSeq" id="WP_085467188.1">
    <property type="nucleotide sequence ID" value="NZ_FXBL01000004.1"/>
</dbReference>
<evidence type="ECO:0000313" key="2">
    <source>
        <dbReference type="EMBL" id="SMH56923.1"/>
    </source>
</evidence>
<protein>
    <recommendedName>
        <fullName evidence="4">DUF465 domain-containing protein</fullName>
    </recommendedName>
</protein>
<gene>
    <name evidence="2" type="ORF">SAMN02982922_5623</name>
</gene>
<dbReference type="Pfam" id="PF04325">
    <property type="entry name" value="DUF465"/>
    <property type="match status" value="1"/>
</dbReference>
<keyword evidence="1" id="KW-0175">Coiled coil</keyword>
<dbReference type="InterPro" id="IPR007420">
    <property type="entry name" value="DUF465"/>
</dbReference>
<evidence type="ECO:0000313" key="3">
    <source>
        <dbReference type="Proteomes" id="UP000193083"/>
    </source>
</evidence>
<dbReference type="EMBL" id="FXBL01000004">
    <property type="protein sequence ID" value="SMH56923.1"/>
    <property type="molecule type" value="Genomic_DNA"/>
</dbReference>
<reference evidence="2 3" key="1">
    <citation type="submission" date="2017-04" db="EMBL/GenBank/DDBJ databases">
        <authorList>
            <person name="Afonso C.L."/>
            <person name="Miller P.J."/>
            <person name="Scott M.A."/>
            <person name="Spackman E."/>
            <person name="Goraichik I."/>
            <person name="Dimitrov K.M."/>
            <person name="Suarez D.L."/>
            <person name="Swayne D.E."/>
        </authorList>
    </citation>
    <scope>NUCLEOTIDE SEQUENCE [LARGE SCALE GENOMIC DNA]</scope>
    <source>
        <strain evidence="2 3">B5P</strain>
    </source>
</reference>